<accession>A0ABU5L935</accession>
<evidence type="ECO:0000313" key="5">
    <source>
        <dbReference type="EMBL" id="MDZ5762623.1"/>
    </source>
</evidence>
<evidence type="ECO:0000259" key="1">
    <source>
        <dbReference type="Pfam" id="PF13340"/>
    </source>
</evidence>
<dbReference type="Pfam" id="PF13340">
    <property type="entry name" value="DUF4096"/>
    <property type="match status" value="1"/>
</dbReference>
<dbReference type="EMBL" id="JARGYT010000015">
    <property type="protein sequence ID" value="MDZ5762019.1"/>
    <property type="molecule type" value="Genomic_DNA"/>
</dbReference>
<evidence type="ECO:0000313" key="6">
    <source>
        <dbReference type="EMBL" id="MDZ5762792.1"/>
    </source>
</evidence>
<gene>
    <name evidence="2" type="ORF">Cyrtocomes_00385</name>
    <name evidence="3" type="ORF">Cyrtocomes_00684</name>
    <name evidence="4" type="ORF">Cyrtocomes_00728</name>
    <name evidence="5" type="ORF">Cyrtocomes_01014</name>
    <name evidence="6" type="ORF">Cyrtocomes_01187</name>
</gene>
<evidence type="ECO:0000313" key="7">
    <source>
        <dbReference type="Proteomes" id="UP001293791"/>
    </source>
</evidence>
<proteinExistence type="predicted"/>
<dbReference type="EMBL" id="JARGYT010000116">
    <property type="protein sequence ID" value="MDZ5762792.1"/>
    <property type="molecule type" value="Genomic_DNA"/>
</dbReference>
<dbReference type="PANTHER" id="PTHR46637">
    <property type="entry name" value="TIS1421-TRANSPOSASE PROTEIN A"/>
    <property type="match status" value="1"/>
</dbReference>
<dbReference type="InterPro" id="IPR052909">
    <property type="entry name" value="Transposase_6_like"/>
</dbReference>
<reference evidence="5 7" key="1">
    <citation type="submission" date="2023-02" db="EMBL/GenBank/DDBJ databases">
        <title>Host association and intracellularity evolved multiple times independently in the Rickettsiales.</title>
        <authorList>
            <person name="Castelli M."/>
            <person name="Nardi T."/>
            <person name="Gammuto L."/>
            <person name="Bellinzona G."/>
            <person name="Sabaneyeva E."/>
            <person name="Potekhin A."/>
            <person name="Serra V."/>
            <person name="Petroni G."/>
            <person name="Sassera D."/>
        </authorList>
    </citation>
    <scope>NUCLEOTIDE SEQUENCE [LARGE SCALE GENOMIC DNA]</scope>
    <source>
        <strain evidence="5 7">BOD18</strain>
    </source>
</reference>
<dbReference type="EMBL" id="JARGYT010000076">
    <property type="protein sequence ID" value="MDZ5762623.1"/>
    <property type="molecule type" value="Genomic_DNA"/>
</dbReference>
<dbReference type="RefSeq" id="WP_322497510.1">
    <property type="nucleotide sequence ID" value="NZ_JARGYT010000015.1"/>
</dbReference>
<evidence type="ECO:0000313" key="4">
    <source>
        <dbReference type="EMBL" id="MDZ5762349.1"/>
    </source>
</evidence>
<dbReference type="InterPro" id="IPR025161">
    <property type="entry name" value="IS402-like_dom"/>
</dbReference>
<comment type="caution">
    <text evidence="5">The sequence shown here is derived from an EMBL/GenBank/DDBJ whole genome shotgun (WGS) entry which is preliminary data.</text>
</comment>
<dbReference type="Proteomes" id="UP001293791">
    <property type="component" value="Unassembled WGS sequence"/>
</dbReference>
<protein>
    <submittedName>
        <fullName evidence="5">IS5 family transposase domain protein</fullName>
    </submittedName>
</protein>
<evidence type="ECO:0000313" key="3">
    <source>
        <dbReference type="EMBL" id="MDZ5762305.1"/>
    </source>
</evidence>
<dbReference type="EMBL" id="JARGYT010000036">
    <property type="protein sequence ID" value="MDZ5762305.1"/>
    <property type="molecule type" value="Genomic_DNA"/>
</dbReference>
<name>A0ABU5L935_9RICK</name>
<sequence length="78" mass="9174">MLYDLRDDQWEIIKDILPGKSGDRGRRGYDNRGFIRAVMCVARTGGPWRALPVEYGKWPTVHKRFIRWAKAGIWQMIP</sequence>
<dbReference type="EMBL" id="JARGYT010000040">
    <property type="protein sequence ID" value="MDZ5762349.1"/>
    <property type="molecule type" value="Genomic_DNA"/>
</dbReference>
<feature type="domain" description="Insertion element IS402-like" evidence="1">
    <location>
        <begin position="5"/>
        <end position="77"/>
    </location>
</feature>
<dbReference type="PANTHER" id="PTHR46637:SF1">
    <property type="entry name" value="BLL5188 PROTEIN"/>
    <property type="match status" value="1"/>
</dbReference>
<organism evidence="5 7">
    <name type="scientific">Candidatus Cyrtobacter comes</name>
    <dbReference type="NCBI Taxonomy" id="675776"/>
    <lineage>
        <taxon>Bacteria</taxon>
        <taxon>Pseudomonadati</taxon>
        <taxon>Pseudomonadota</taxon>
        <taxon>Alphaproteobacteria</taxon>
        <taxon>Rickettsiales</taxon>
        <taxon>Candidatus Midichloriaceae</taxon>
        <taxon>Candidatus Cyrtobacter</taxon>
    </lineage>
</organism>
<keyword evidence="7" id="KW-1185">Reference proteome</keyword>
<evidence type="ECO:0000313" key="2">
    <source>
        <dbReference type="EMBL" id="MDZ5762019.1"/>
    </source>
</evidence>